<dbReference type="EMBL" id="JBHULD010000004">
    <property type="protein sequence ID" value="MFD2553389.1"/>
    <property type="molecule type" value="Genomic_DNA"/>
</dbReference>
<reference evidence="10" key="1">
    <citation type="journal article" date="2019" name="Int. J. Syst. Evol. Microbiol.">
        <title>The Global Catalogue of Microorganisms (GCM) 10K type strain sequencing project: providing services to taxonomists for standard genome sequencing and annotation.</title>
        <authorList>
            <consortium name="The Broad Institute Genomics Platform"/>
            <consortium name="The Broad Institute Genome Sequencing Center for Infectious Disease"/>
            <person name="Wu L."/>
            <person name="Ma J."/>
        </authorList>
    </citation>
    <scope>NUCLEOTIDE SEQUENCE [LARGE SCALE GENOMIC DNA]</scope>
    <source>
        <strain evidence="10">KCTC 52298</strain>
    </source>
</reference>
<feature type="domain" description="MacB-like periplasmic core" evidence="8">
    <location>
        <begin position="19"/>
        <end position="235"/>
    </location>
</feature>
<dbReference type="InterPro" id="IPR003838">
    <property type="entry name" value="ABC3_permease_C"/>
</dbReference>
<feature type="transmembrane region" description="Helical" evidence="6">
    <location>
        <begin position="416"/>
        <end position="435"/>
    </location>
</feature>
<feature type="domain" description="ABC3 transporter permease C-terminal" evidence="7">
    <location>
        <begin position="281"/>
        <end position="397"/>
    </location>
</feature>
<evidence type="ECO:0000256" key="4">
    <source>
        <dbReference type="ARBA" id="ARBA00022989"/>
    </source>
</evidence>
<proteinExistence type="predicted"/>
<feature type="transmembrane region" description="Helical" evidence="6">
    <location>
        <begin position="278"/>
        <end position="297"/>
    </location>
</feature>
<name>A0ABW5KY44_9SPHI</name>
<organism evidence="9 10">
    <name type="scientific">Sphingobacterium tabacisoli</name>
    <dbReference type="NCBI Taxonomy" id="2044855"/>
    <lineage>
        <taxon>Bacteria</taxon>
        <taxon>Pseudomonadati</taxon>
        <taxon>Bacteroidota</taxon>
        <taxon>Sphingobacteriia</taxon>
        <taxon>Sphingobacteriales</taxon>
        <taxon>Sphingobacteriaceae</taxon>
        <taxon>Sphingobacterium</taxon>
    </lineage>
</organism>
<dbReference type="PANTHER" id="PTHR30572:SF18">
    <property type="entry name" value="ABC-TYPE MACROLIDE FAMILY EXPORT SYSTEM PERMEASE COMPONENT 2"/>
    <property type="match status" value="1"/>
</dbReference>
<evidence type="ECO:0000313" key="9">
    <source>
        <dbReference type="EMBL" id="MFD2553389.1"/>
    </source>
</evidence>
<accession>A0ABW5KY44</accession>
<keyword evidence="2" id="KW-1003">Cell membrane</keyword>
<dbReference type="PANTHER" id="PTHR30572">
    <property type="entry name" value="MEMBRANE COMPONENT OF TRANSPORTER-RELATED"/>
    <property type="match status" value="1"/>
</dbReference>
<evidence type="ECO:0000256" key="5">
    <source>
        <dbReference type="ARBA" id="ARBA00023136"/>
    </source>
</evidence>
<keyword evidence="3 6" id="KW-0812">Transmembrane</keyword>
<feature type="transmembrane region" description="Helical" evidence="6">
    <location>
        <begin position="666"/>
        <end position="688"/>
    </location>
</feature>
<dbReference type="InterPro" id="IPR025857">
    <property type="entry name" value="MacB_PCD"/>
</dbReference>
<evidence type="ECO:0000259" key="8">
    <source>
        <dbReference type="Pfam" id="PF12704"/>
    </source>
</evidence>
<gene>
    <name evidence="9" type="ORF">ACFSQW_03220</name>
</gene>
<feature type="domain" description="MacB-like periplasmic core" evidence="8">
    <location>
        <begin position="419"/>
        <end position="625"/>
    </location>
</feature>
<feature type="transmembrane region" description="Helical" evidence="6">
    <location>
        <begin position="747"/>
        <end position="768"/>
    </location>
</feature>
<keyword evidence="4 6" id="KW-1133">Transmembrane helix</keyword>
<evidence type="ECO:0000256" key="3">
    <source>
        <dbReference type="ARBA" id="ARBA00022692"/>
    </source>
</evidence>
<dbReference type="Proteomes" id="UP001597440">
    <property type="component" value="Unassembled WGS sequence"/>
</dbReference>
<feature type="transmembrane region" description="Helical" evidence="6">
    <location>
        <begin position="368"/>
        <end position="395"/>
    </location>
</feature>
<dbReference type="InterPro" id="IPR050250">
    <property type="entry name" value="Macrolide_Exporter_MacB"/>
</dbReference>
<keyword evidence="5 6" id="KW-0472">Membrane</keyword>
<feature type="transmembrane region" description="Helical" evidence="6">
    <location>
        <begin position="20"/>
        <end position="40"/>
    </location>
</feature>
<dbReference type="Pfam" id="PF12704">
    <property type="entry name" value="MacB_PCD"/>
    <property type="match status" value="2"/>
</dbReference>
<dbReference type="RefSeq" id="WP_210355239.1">
    <property type="nucleotide sequence ID" value="NZ_JAEQMU010000004.1"/>
</dbReference>
<feature type="domain" description="ABC3 transporter permease C-terminal" evidence="7">
    <location>
        <begin position="666"/>
        <end position="780"/>
    </location>
</feature>
<evidence type="ECO:0000256" key="2">
    <source>
        <dbReference type="ARBA" id="ARBA00022475"/>
    </source>
</evidence>
<evidence type="ECO:0000313" key="10">
    <source>
        <dbReference type="Proteomes" id="UP001597440"/>
    </source>
</evidence>
<protein>
    <submittedName>
        <fullName evidence="9">ABC transporter permease</fullName>
    </submittedName>
</protein>
<comment type="caution">
    <text evidence="9">The sequence shown here is derived from an EMBL/GenBank/DDBJ whole genome shotgun (WGS) entry which is preliminary data.</text>
</comment>
<keyword evidence="10" id="KW-1185">Reference proteome</keyword>
<evidence type="ECO:0000256" key="1">
    <source>
        <dbReference type="ARBA" id="ARBA00004651"/>
    </source>
</evidence>
<feature type="transmembrane region" description="Helical" evidence="6">
    <location>
        <begin position="716"/>
        <end position="735"/>
    </location>
</feature>
<dbReference type="Pfam" id="PF02687">
    <property type="entry name" value="FtsX"/>
    <property type="match status" value="2"/>
</dbReference>
<sequence length="787" mass="88278">MNNHLKIAYRSLLKNKGYTAINIIGLSTAIVAVLFIGIWIQNQFLYDNFYPNKTSIYKLYNRSENQGQIYVGDITMAPAAAILKSEYPEVEYSARLYWTTENLITTGDTKVKSNGNEVDPDFIKIFSFPVIEGSSESMLNSPNNIVLTEQLAKSLFGNTPALNKVVQFDSGESYKVSGVLEDLPSYTDFNFKYLVPLNENKTKDYGSNWNTNTYYTFLRLKTGSDVEQFNNKISSLVHDNAADLKGTSVFLYPQSKTHLYSKFRDGIPNGGKIDQIRLVGVIGLLILVIACINFVNLSTARAQKRSKEIGVRKIVGATKLVLVKQFLTESILLTIISGTTALLIALGALPVFNRVLGQALFIEWSNPIVWAILIVFLLLTGLLAGIYPAFVLSTIQPIKSLKVSLKRNRLLNFREVLVVLQFSIAVILIIATMVIRQQITFAGEREVGYHADQLIEIPIEGNIEQHYQAIKTELINNRTASHITRTGWTVTADNASSSGNFSWEKATPEQQKNTVFTILRVSGDDFVHTLGLTLLEGRDINYETLLADSTAVLLNETAIKTMGLQNPIGKYFKWGDATFTIVGIVKDYISGSPYQTIRPLLIHPSKRYLQNMLIRTNEQFDAKQNLAHIETVIKKFNPNYPFNYQFVNEQFARKFKQQEQIGNLTFVFSLLAIIISCLGLFGLAAYITETRTKEIGIRKVLGASINNINILLSKDFIKLVIIAILIGAPIAWWSMNQWLNDFAYRIHIGWWLIASAGIMAVIVALVTVNVQSLRAARTNPIKSLRDE</sequence>
<evidence type="ECO:0000259" key="7">
    <source>
        <dbReference type="Pfam" id="PF02687"/>
    </source>
</evidence>
<evidence type="ECO:0000256" key="6">
    <source>
        <dbReference type="SAM" id="Phobius"/>
    </source>
</evidence>
<feature type="transmembrane region" description="Helical" evidence="6">
    <location>
        <begin position="326"/>
        <end position="348"/>
    </location>
</feature>
<comment type="subcellular location">
    <subcellularLocation>
        <location evidence="1">Cell membrane</location>
        <topology evidence="1">Multi-pass membrane protein</topology>
    </subcellularLocation>
</comment>